<proteinExistence type="predicted"/>
<dbReference type="Proteomes" id="UP000307440">
    <property type="component" value="Unassembled WGS sequence"/>
</dbReference>
<gene>
    <name evidence="1" type="ORF">FA15DRAFT_661323</name>
</gene>
<evidence type="ECO:0000313" key="2">
    <source>
        <dbReference type="Proteomes" id="UP000307440"/>
    </source>
</evidence>
<name>A0A5C3KC10_COPMA</name>
<keyword evidence="2" id="KW-1185">Reference proteome</keyword>
<accession>A0A5C3KC10</accession>
<organism evidence="1 2">
    <name type="scientific">Coprinopsis marcescibilis</name>
    <name type="common">Agaric fungus</name>
    <name type="synonym">Psathyrella marcescibilis</name>
    <dbReference type="NCBI Taxonomy" id="230819"/>
    <lineage>
        <taxon>Eukaryota</taxon>
        <taxon>Fungi</taxon>
        <taxon>Dikarya</taxon>
        <taxon>Basidiomycota</taxon>
        <taxon>Agaricomycotina</taxon>
        <taxon>Agaricomycetes</taxon>
        <taxon>Agaricomycetidae</taxon>
        <taxon>Agaricales</taxon>
        <taxon>Agaricineae</taxon>
        <taxon>Psathyrellaceae</taxon>
        <taxon>Coprinopsis</taxon>
    </lineage>
</organism>
<feature type="non-terminal residue" evidence="1">
    <location>
        <position position="1"/>
    </location>
</feature>
<dbReference type="AlphaFoldDB" id="A0A5C3KC10"/>
<sequence>VLLGEVLHWHSREVQVKFPIATEASRLTEEMVVGGSGTLRGKEVGKGRMRNKSFMRTPSLQGSLATFGHQWLQLDMDKARGVDSDVIEEASCGHHTHQGVTGALKLLLPLEFESERLYSPTHPEKAIGMELALMQNGKCLVQWVMAGGKGI</sequence>
<reference evidence="1 2" key="1">
    <citation type="journal article" date="2019" name="Nat. Ecol. Evol.">
        <title>Megaphylogeny resolves global patterns of mushroom evolution.</title>
        <authorList>
            <person name="Varga T."/>
            <person name="Krizsan K."/>
            <person name="Foldi C."/>
            <person name="Dima B."/>
            <person name="Sanchez-Garcia M."/>
            <person name="Sanchez-Ramirez S."/>
            <person name="Szollosi G.J."/>
            <person name="Szarkandi J.G."/>
            <person name="Papp V."/>
            <person name="Albert L."/>
            <person name="Andreopoulos W."/>
            <person name="Angelini C."/>
            <person name="Antonin V."/>
            <person name="Barry K.W."/>
            <person name="Bougher N.L."/>
            <person name="Buchanan P."/>
            <person name="Buyck B."/>
            <person name="Bense V."/>
            <person name="Catcheside P."/>
            <person name="Chovatia M."/>
            <person name="Cooper J."/>
            <person name="Damon W."/>
            <person name="Desjardin D."/>
            <person name="Finy P."/>
            <person name="Geml J."/>
            <person name="Haridas S."/>
            <person name="Hughes K."/>
            <person name="Justo A."/>
            <person name="Karasinski D."/>
            <person name="Kautmanova I."/>
            <person name="Kiss B."/>
            <person name="Kocsube S."/>
            <person name="Kotiranta H."/>
            <person name="LaButti K.M."/>
            <person name="Lechner B.E."/>
            <person name="Liimatainen K."/>
            <person name="Lipzen A."/>
            <person name="Lukacs Z."/>
            <person name="Mihaltcheva S."/>
            <person name="Morgado L.N."/>
            <person name="Niskanen T."/>
            <person name="Noordeloos M.E."/>
            <person name="Ohm R.A."/>
            <person name="Ortiz-Santana B."/>
            <person name="Ovrebo C."/>
            <person name="Racz N."/>
            <person name="Riley R."/>
            <person name="Savchenko A."/>
            <person name="Shiryaev A."/>
            <person name="Soop K."/>
            <person name="Spirin V."/>
            <person name="Szebenyi C."/>
            <person name="Tomsovsky M."/>
            <person name="Tulloss R.E."/>
            <person name="Uehling J."/>
            <person name="Grigoriev I.V."/>
            <person name="Vagvolgyi C."/>
            <person name="Papp T."/>
            <person name="Martin F.M."/>
            <person name="Miettinen O."/>
            <person name="Hibbett D.S."/>
            <person name="Nagy L.G."/>
        </authorList>
    </citation>
    <scope>NUCLEOTIDE SEQUENCE [LARGE SCALE GENOMIC DNA]</scope>
    <source>
        <strain evidence="1 2">CBS 121175</strain>
    </source>
</reference>
<dbReference type="EMBL" id="ML210485">
    <property type="protein sequence ID" value="TFK17615.1"/>
    <property type="molecule type" value="Genomic_DNA"/>
</dbReference>
<evidence type="ECO:0000313" key="1">
    <source>
        <dbReference type="EMBL" id="TFK17615.1"/>
    </source>
</evidence>
<protein>
    <submittedName>
        <fullName evidence="1">Uncharacterized protein</fullName>
    </submittedName>
</protein>